<dbReference type="EMBL" id="LJUO01000007">
    <property type="protein sequence ID" value="KPK73538.1"/>
    <property type="molecule type" value="Genomic_DNA"/>
</dbReference>
<feature type="domain" description="NAD-dependent epimerase/dehydratase" evidence="1">
    <location>
        <begin position="14"/>
        <end position="220"/>
    </location>
</feature>
<dbReference type="PANTHER" id="PTHR43245:SF13">
    <property type="entry name" value="UDP-D-APIOSE_UDP-D-XYLOSE SYNTHASE 2"/>
    <property type="match status" value="1"/>
</dbReference>
<dbReference type="SUPFAM" id="SSF51735">
    <property type="entry name" value="NAD(P)-binding Rossmann-fold domains"/>
    <property type="match status" value="1"/>
</dbReference>
<dbReference type="PANTHER" id="PTHR43245">
    <property type="entry name" value="BIFUNCTIONAL POLYMYXIN RESISTANCE PROTEIN ARNA"/>
    <property type="match status" value="1"/>
</dbReference>
<evidence type="ECO:0000313" key="3">
    <source>
        <dbReference type="Proteomes" id="UP000051096"/>
    </source>
</evidence>
<proteinExistence type="predicted"/>
<dbReference type="Pfam" id="PF01370">
    <property type="entry name" value="Epimerase"/>
    <property type="match status" value="1"/>
</dbReference>
<accession>A0A0S8GM25</accession>
<sequence length="279" mass="31633">MEMTNLVTSPFGPGEKLIRELLKKGESVYTIFPSPKNVPMSFLGKSNLKYGFIQFDRDVYLDKTLPKKVKYVYHLHELYSGPFTRLFKSNPTATLSLLEWARKAGVARFIFLSSGEIYGKGKYVDEKAPHDPHSFYATTKFETEILFKYFHKVLNIDVARVFFPFGEDVDGYVAHLFQLIKSGGTIETEYKTISITYADDLIGPLLRMRDAKENDTYNICGEAIEVEELVNKMKSLCGSSPKKVHFGNLKLTGNSTKANKELGFTATPLDEALERTFSK</sequence>
<organism evidence="2 3">
    <name type="scientific">candidate division WOR_3 bacterium SM23_60</name>
    <dbReference type="NCBI Taxonomy" id="1703780"/>
    <lineage>
        <taxon>Bacteria</taxon>
        <taxon>Bacteria division WOR-3</taxon>
    </lineage>
</organism>
<dbReference type="InterPro" id="IPR050177">
    <property type="entry name" value="Lipid_A_modif_metabolic_enz"/>
</dbReference>
<gene>
    <name evidence="2" type="ORF">AMJ87_01425</name>
</gene>
<reference evidence="2 3" key="1">
    <citation type="journal article" date="2015" name="Microbiome">
        <title>Genomic resolution of linkages in carbon, nitrogen, and sulfur cycling among widespread estuary sediment bacteria.</title>
        <authorList>
            <person name="Baker B.J."/>
            <person name="Lazar C.S."/>
            <person name="Teske A.P."/>
            <person name="Dick G.J."/>
        </authorList>
    </citation>
    <scope>NUCLEOTIDE SEQUENCE [LARGE SCALE GENOMIC DNA]</scope>
    <source>
        <strain evidence="2">SM23_60</strain>
    </source>
</reference>
<evidence type="ECO:0000259" key="1">
    <source>
        <dbReference type="Pfam" id="PF01370"/>
    </source>
</evidence>
<dbReference type="InterPro" id="IPR001509">
    <property type="entry name" value="Epimerase_deHydtase"/>
</dbReference>
<protein>
    <recommendedName>
        <fullName evidence="1">NAD-dependent epimerase/dehydratase domain-containing protein</fullName>
    </recommendedName>
</protein>
<dbReference type="Proteomes" id="UP000051096">
    <property type="component" value="Unassembled WGS sequence"/>
</dbReference>
<dbReference type="AlphaFoldDB" id="A0A0S8GM25"/>
<dbReference type="Gene3D" id="3.40.50.720">
    <property type="entry name" value="NAD(P)-binding Rossmann-like Domain"/>
    <property type="match status" value="1"/>
</dbReference>
<evidence type="ECO:0000313" key="2">
    <source>
        <dbReference type="EMBL" id="KPK73538.1"/>
    </source>
</evidence>
<comment type="caution">
    <text evidence="2">The sequence shown here is derived from an EMBL/GenBank/DDBJ whole genome shotgun (WGS) entry which is preliminary data.</text>
</comment>
<dbReference type="InterPro" id="IPR036291">
    <property type="entry name" value="NAD(P)-bd_dom_sf"/>
</dbReference>
<name>A0A0S8GM25_UNCW3</name>